<gene>
    <name evidence="22" type="ORF">BP6252_04614</name>
</gene>
<comment type="function">
    <text evidence="17">Lysosomal dipeptide uniporter that selectively exports lysine, arginine or histidine-containing dipeptides with a net positive charge from the lysosome lumen into the cytosol. Could play a role in a specific type of protein O-glycosylation indirectly regulating macrophages migration and tissue invasion. Also essential for liver homeostasis.</text>
</comment>
<name>A0A3D8S132_9HELO</name>
<evidence type="ECO:0000256" key="19">
    <source>
        <dbReference type="SAM" id="MobiDB-lite"/>
    </source>
</evidence>
<comment type="catalytic activity">
    <reaction evidence="14">
        <text>L-lysyl-glycine(out) = L-lysyl-glycine(in)</text>
        <dbReference type="Rhea" id="RHEA:79407"/>
        <dbReference type="ChEBI" id="CHEBI:191202"/>
    </reaction>
</comment>
<dbReference type="InterPro" id="IPR052187">
    <property type="entry name" value="MFSD1"/>
</dbReference>
<dbReference type="InterPro" id="IPR020846">
    <property type="entry name" value="MFS_dom"/>
</dbReference>
<comment type="catalytic activity">
    <reaction evidence="7">
        <text>L-alpha-aminoacyl-L-lysine(out) = L-alpha-aminoacyl-L-lysine(in)</text>
        <dbReference type="Rhea" id="RHEA:79383"/>
        <dbReference type="ChEBI" id="CHEBI:229966"/>
    </reaction>
</comment>
<comment type="catalytic activity">
    <reaction evidence="13">
        <text>L-alanyl-L-lysine(out) = L-alanyl-L-lysine(in)</text>
        <dbReference type="Rhea" id="RHEA:79415"/>
        <dbReference type="ChEBI" id="CHEBI:192470"/>
    </reaction>
</comment>
<evidence type="ECO:0000256" key="11">
    <source>
        <dbReference type="ARBA" id="ARBA00044903"/>
    </source>
</evidence>
<feature type="transmembrane region" description="Helical" evidence="20">
    <location>
        <begin position="367"/>
        <end position="387"/>
    </location>
</feature>
<comment type="subunit">
    <text evidence="18">Homodimer. Interacts with lysosomal protein GLMP (via lumenal domain); the interaction starts while both proteins are still in the endoplasmic reticulum and is required for stabilization of MFSD1 in lysosomes but has no direct effect on its targeting to lysosomes or transporter activity.</text>
</comment>
<feature type="transmembrane region" description="Helical" evidence="20">
    <location>
        <begin position="438"/>
        <end position="462"/>
    </location>
</feature>
<keyword evidence="20" id="KW-1133">Transmembrane helix</keyword>
<accession>A0A3D8S132</accession>
<dbReference type="InterPro" id="IPR011701">
    <property type="entry name" value="MFS"/>
</dbReference>
<evidence type="ECO:0000256" key="5">
    <source>
        <dbReference type="ARBA" id="ARBA00044884"/>
    </source>
</evidence>
<proteinExistence type="predicted"/>
<evidence type="ECO:0000256" key="13">
    <source>
        <dbReference type="ARBA" id="ARBA00044919"/>
    </source>
</evidence>
<dbReference type="AlphaFoldDB" id="A0A3D8S132"/>
<feature type="transmembrane region" description="Helical" evidence="20">
    <location>
        <begin position="314"/>
        <end position="335"/>
    </location>
</feature>
<comment type="catalytic activity">
    <reaction evidence="12">
        <text>L-histidyl-L-alpha-amino acid(out) = L-histidyl-L-alpha-amino acid(in)</text>
        <dbReference type="Rhea" id="RHEA:79379"/>
        <dbReference type="ChEBI" id="CHEBI:229964"/>
    </reaction>
</comment>
<feature type="transmembrane region" description="Helical" evidence="20">
    <location>
        <begin position="342"/>
        <end position="361"/>
    </location>
</feature>
<comment type="catalytic activity">
    <reaction evidence="4">
        <text>L-alpha-aminoacyl-L-arginine(out) = L-alpha-aminoacyl-L-arginine(in)</text>
        <dbReference type="Rhea" id="RHEA:79367"/>
        <dbReference type="ChEBI" id="CHEBI:229968"/>
    </reaction>
</comment>
<comment type="catalytic activity">
    <reaction evidence="6">
        <text>L-lysyl-L-alpha-amino acid(out) = L-lysyl-L-alpha-amino acid(in)</text>
        <dbReference type="Rhea" id="RHEA:79387"/>
        <dbReference type="ChEBI" id="CHEBI:229965"/>
    </reaction>
</comment>
<comment type="catalytic activity">
    <reaction evidence="8">
        <text>L-aspartyl-L-lysine(out) = L-aspartyl-L-lysine(in)</text>
        <dbReference type="Rhea" id="RHEA:79411"/>
        <dbReference type="ChEBI" id="CHEBI:229953"/>
    </reaction>
</comment>
<comment type="catalytic activity">
    <reaction evidence="10">
        <text>L-lysyl-L-lysine(out) = L-lysyl-L-lysine(in)</text>
        <dbReference type="Rhea" id="RHEA:79403"/>
        <dbReference type="ChEBI" id="CHEBI:229956"/>
    </reaction>
</comment>
<feature type="transmembrane region" description="Helical" evidence="20">
    <location>
        <begin position="273"/>
        <end position="294"/>
    </location>
</feature>
<feature type="domain" description="Major facilitator superfamily (MFS) profile" evidence="21">
    <location>
        <begin position="57"/>
        <end position="463"/>
    </location>
</feature>
<evidence type="ECO:0000256" key="12">
    <source>
        <dbReference type="ARBA" id="ARBA00044912"/>
    </source>
</evidence>
<evidence type="ECO:0000256" key="4">
    <source>
        <dbReference type="ARBA" id="ARBA00044881"/>
    </source>
</evidence>
<evidence type="ECO:0000256" key="3">
    <source>
        <dbReference type="ARBA" id="ARBA00044878"/>
    </source>
</evidence>
<feature type="region of interest" description="Disordered" evidence="19">
    <location>
        <begin position="1"/>
        <end position="25"/>
    </location>
</feature>
<dbReference type="GO" id="GO:0016020">
    <property type="term" value="C:membrane"/>
    <property type="evidence" value="ECO:0007669"/>
    <property type="project" value="UniProtKB-SubCell"/>
</dbReference>
<evidence type="ECO:0000313" key="23">
    <source>
        <dbReference type="Proteomes" id="UP000256645"/>
    </source>
</evidence>
<keyword evidence="20" id="KW-0472">Membrane</keyword>
<organism evidence="22 23">
    <name type="scientific">Coleophoma cylindrospora</name>
    <dbReference type="NCBI Taxonomy" id="1849047"/>
    <lineage>
        <taxon>Eukaryota</taxon>
        <taxon>Fungi</taxon>
        <taxon>Dikarya</taxon>
        <taxon>Ascomycota</taxon>
        <taxon>Pezizomycotina</taxon>
        <taxon>Leotiomycetes</taxon>
        <taxon>Helotiales</taxon>
        <taxon>Dermateaceae</taxon>
        <taxon>Coleophoma</taxon>
    </lineage>
</organism>
<dbReference type="GO" id="GO:0022857">
    <property type="term" value="F:transmembrane transporter activity"/>
    <property type="evidence" value="ECO:0007669"/>
    <property type="project" value="InterPro"/>
</dbReference>
<dbReference type="PANTHER" id="PTHR23512:SF12">
    <property type="entry name" value="TRANSPORTER, PUTATIVE (AFU_ORTHOLOGUE AFUA_4G00260)-RELATED"/>
    <property type="match status" value="1"/>
</dbReference>
<comment type="catalytic activity">
    <reaction evidence="3">
        <text>L-histidyl-glycine(out) = L-histidyl-glycine(in)</text>
        <dbReference type="Rhea" id="RHEA:79395"/>
        <dbReference type="ChEBI" id="CHEBI:229957"/>
    </reaction>
</comment>
<evidence type="ECO:0000256" key="10">
    <source>
        <dbReference type="ARBA" id="ARBA00044900"/>
    </source>
</evidence>
<comment type="catalytic activity">
    <reaction evidence="5">
        <text>L-alpha-aminoacyl-L-histidine(out) = L-alpha-aminoacyl-L-histidine(in)</text>
        <dbReference type="Rhea" id="RHEA:79375"/>
        <dbReference type="ChEBI" id="CHEBI:229967"/>
    </reaction>
</comment>
<evidence type="ECO:0000256" key="18">
    <source>
        <dbReference type="ARBA" id="ARBA00046376"/>
    </source>
</evidence>
<evidence type="ECO:0000256" key="14">
    <source>
        <dbReference type="ARBA" id="ARBA00044924"/>
    </source>
</evidence>
<evidence type="ECO:0000256" key="15">
    <source>
        <dbReference type="ARBA" id="ARBA00044985"/>
    </source>
</evidence>
<evidence type="ECO:0000256" key="9">
    <source>
        <dbReference type="ARBA" id="ARBA00044899"/>
    </source>
</evidence>
<evidence type="ECO:0000256" key="6">
    <source>
        <dbReference type="ARBA" id="ARBA00044891"/>
    </source>
</evidence>
<evidence type="ECO:0000256" key="1">
    <source>
        <dbReference type="ARBA" id="ARBA00004141"/>
    </source>
</evidence>
<comment type="caution">
    <text evidence="22">The sequence shown here is derived from an EMBL/GenBank/DDBJ whole genome shotgun (WGS) entry which is preliminary data.</text>
</comment>
<keyword evidence="23" id="KW-1185">Reference proteome</keyword>
<comment type="catalytic activity">
    <reaction evidence="2">
        <text>L-lysyl-L-alanine(out) = L-lysyl-L-alanine(in)</text>
        <dbReference type="Rhea" id="RHEA:79399"/>
        <dbReference type="ChEBI" id="CHEBI:229954"/>
    </reaction>
</comment>
<feature type="transmembrane region" description="Helical" evidence="20">
    <location>
        <begin position="502"/>
        <end position="523"/>
    </location>
</feature>
<evidence type="ECO:0000256" key="16">
    <source>
        <dbReference type="ARBA" id="ARBA00045018"/>
    </source>
</evidence>
<evidence type="ECO:0000256" key="7">
    <source>
        <dbReference type="ARBA" id="ARBA00044893"/>
    </source>
</evidence>
<feature type="transmembrane region" description="Helical" evidence="20">
    <location>
        <begin position="217"/>
        <end position="238"/>
    </location>
</feature>
<sequence>MPDTVTTDHAVDQSSMTTSEPKSKNEVMIAVGEAGSDSEAGENPKKVAVPLKWKLASILMVSAIGFGSHWSSGITGAMKSTIKKELHINNTQYALLEASEDFMVTLLMLVSGVVTDRIGGAGAILYGNLLFTVGSLLVAGAAQVQSYRFMIGGRVIQALGDIATQVAQYKIFSSWFPPSHGFASTLGLELGIGKIGAFAGKSSANIISQNTGNFANVFWVAAGMNLFTNVMTAGFYWFTNVANRKFASTADPATGEELTEKNKKFELRKVLELPWVFWAVMAFSLFETSTAIVYTQNATELAEQRLGVSAVKAGWYTSVVQYGGFFIVPLLGVFIDVWGNRLTILLVCGLGVFLSMCLVNWNTQMSGTSASFAIYAVAYCFGPATIIDSIRTSLWDQSIFGSAYAIKITVNNAMNIVVRVVCGVLQDADNNSYDTVSIVYVFLAACSVLVSILLCVFAFFNVDLRRLQWTRKQRVAKGYIINERNEKFHNENGDRNRLVSKICFISVIFLVLGSWCGYFWGVATGNND</sequence>
<comment type="catalytic activity">
    <reaction evidence="11">
        <text>L-arginyl-glycine(out) = L-arginyl-glycine(in)</text>
        <dbReference type="Rhea" id="RHEA:79391"/>
        <dbReference type="ChEBI" id="CHEBI:229955"/>
    </reaction>
</comment>
<dbReference type="PANTHER" id="PTHR23512">
    <property type="entry name" value="MAJOR FACILITATOR SUPERFAMILY DOMAIN-CONTAINING PROTEIN 1"/>
    <property type="match status" value="1"/>
</dbReference>
<comment type="catalytic activity">
    <reaction evidence="9">
        <text>L-arginyl-L-alpha-amino acid(out) = L-arginyl-L-alpha-amino acid(in)</text>
        <dbReference type="Rhea" id="RHEA:79371"/>
        <dbReference type="ChEBI" id="CHEBI:84315"/>
    </reaction>
</comment>
<evidence type="ECO:0000256" key="17">
    <source>
        <dbReference type="ARBA" id="ARBA00045709"/>
    </source>
</evidence>
<dbReference type="InterPro" id="IPR036259">
    <property type="entry name" value="MFS_trans_sf"/>
</dbReference>
<feature type="compositionally biased region" description="Polar residues" evidence="19">
    <location>
        <begin position="1"/>
        <end position="20"/>
    </location>
</feature>
<evidence type="ECO:0000256" key="2">
    <source>
        <dbReference type="ARBA" id="ARBA00044876"/>
    </source>
</evidence>
<comment type="subcellular location">
    <subcellularLocation>
        <location evidence="1">Membrane</location>
        <topology evidence="1">Multi-pass membrane protein</topology>
    </subcellularLocation>
</comment>
<dbReference type="EMBL" id="PDLM01000004">
    <property type="protein sequence ID" value="RDW79976.1"/>
    <property type="molecule type" value="Genomic_DNA"/>
</dbReference>
<dbReference type="Pfam" id="PF07690">
    <property type="entry name" value="MFS_1"/>
    <property type="match status" value="1"/>
</dbReference>
<evidence type="ECO:0000313" key="22">
    <source>
        <dbReference type="EMBL" id="RDW79976.1"/>
    </source>
</evidence>
<evidence type="ECO:0000256" key="8">
    <source>
        <dbReference type="ARBA" id="ARBA00044898"/>
    </source>
</evidence>
<reference evidence="22 23" key="1">
    <citation type="journal article" date="2018" name="IMA Fungus">
        <title>IMA Genome-F 9: Draft genome sequence of Annulohypoxylon stygium, Aspergillus mulundensis, Berkeleyomyces basicola (syn. Thielaviopsis basicola), Ceratocystis smalleyi, two Cercospora beticola strains, Coleophoma cylindrospora, Fusarium fracticaudum, Phialophora cf. hyalina, and Morchella septimelata.</title>
        <authorList>
            <person name="Wingfield B.D."/>
            <person name="Bills G.F."/>
            <person name="Dong Y."/>
            <person name="Huang W."/>
            <person name="Nel W.J."/>
            <person name="Swalarsk-Parry B.S."/>
            <person name="Vaghefi N."/>
            <person name="Wilken P.M."/>
            <person name="An Z."/>
            <person name="de Beer Z.W."/>
            <person name="De Vos L."/>
            <person name="Chen L."/>
            <person name="Duong T.A."/>
            <person name="Gao Y."/>
            <person name="Hammerbacher A."/>
            <person name="Kikkert J.R."/>
            <person name="Li Y."/>
            <person name="Li H."/>
            <person name="Li K."/>
            <person name="Li Q."/>
            <person name="Liu X."/>
            <person name="Ma X."/>
            <person name="Naidoo K."/>
            <person name="Pethybridge S.J."/>
            <person name="Sun J."/>
            <person name="Steenkamp E.T."/>
            <person name="van der Nest M.A."/>
            <person name="van Wyk S."/>
            <person name="Wingfield M.J."/>
            <person name="Xiong C."/>
            <person name="Yue Q."/>
            <person name="Zhang X."/>
        </authorList>
    </citation>
    <scope>NUCLEOTIDE SEQUENCE [LARGE SCALE GENOMIC DNA]</scope>
    <source>
        <strain evidence="22 23">BP6252</strain>
    </source>
</reference>
<evidence type="ECO:0000259" key="21">
    <source>
        <dbReference type="PROSITE" id="PS50850"/>
    </source>
</evidence>
<dbReference type="SUPFAM" id="SSF103473">
    <property type="entry name" value="MFS general substrate transporter"/>
    <property type="match status" value="1"/>
</dbReference>
<evidence type="ECO:0000256" key="20">
    <source>
        <dbReference type="SAM" id="Phobius"/>
    </source>
</evidence>
<dbReference type="OrthoDB" id="424834at2759"/>
<protein>
    <recommendedName>
        <fullName evidence="15">Lysosomal dipeptide transporter MFSD1</fullName>
    </recommendedName>
    <alternativeName>
        <fullName evidence="16">Major facilitator superfamily domain-containing protein 1</fullName>
    </alternativeName>
</protein>
<dbReference type="PROSITE" id="PS50850">
    <property type="entry name" value="MFS"/>
    <property type="match status" value="1"/>
</dbReference>
<dbReference type="Gene3D" id="1.20.1250.20">
    <property type="entry name" value="MFS general substrate transporter like domains"/>
    <property type="match status" value="2"/>
</dbReference>
<dbReference type="Proteomes" id="UP000256645">
    <property type="component" value="Unassembled WGS sequence"/>
</dbReference>
<keyword evidence="20" id="KW-0812">Transmembrane</keyword>